<evidence type="ECO:0000313" key="3">
    <source>
        <dbReference type="EMBL" id="KAI6290438.1"/>
    </source>
</evidence>
<evidence type="ECO:0000256" key="1">
    <source>
        <dbReference type="SAM" id="MobiDB-lite"/>
    </source>
</evidence>
<reference evidence="3" key="1">
    <citation type="submission" date="2021-01" db="EMBL/GenBank/DDBJ databases">
        <title>Deciphering the adaptive evolutionary patterns associated with biogeogrpahic diversity in the finger millet blast pathogen Magnaporthe oryzae in Eastern Africa.</title>
        <authorList>
            <person name="Onyema G."/>
            <person name="Shittu T.A."/>
            <person name="Dodsworth S."/>
            <person name="Devilliers S."/>
            <person name="Muthumeenakshi S."/>
            <person name="Sreenivasaprasad S."/>
        </authorList>
    </citation>
    <scope>NUCLEOTIDE SEQUENCE</scope>
    <source>
        <strain evidence="3">D15/s37</strain>
    </source>
</reference>
<accession>A0ABQ8N307</accession>
<evidence type="ECO:0000313" key="4">
    <source>
        <dbReference type="Proteomes" id="UP001059893"/>
    </source>
</evidence>
<evidence type="ECO:0000256" key="2">
    <source>
        <dbReference type="SAM" id="SignalP"/>
    </source>
</evidence>
<feature type="chain" id="PRO_5046653383" evidence="2">
    <location>
        <begin position="21"/>
        <end position="117"/>
    </location>
</feature>
<gene>
    <name evidence="3" type="ORF">MCOR33_011301</name>
</gene>
<feature type="compositionally biased region" description="Basic and acidic residues" evidence="1">
    <location>
        <begin position="82"/>
        <end position="98"/>
    </location>
</feature>
<feature type="region of interest" description="Disordered" evidence="1">
    <location>
        <begin position="55"/>
        <end position="98"/>
    </location>
</feature>
<dbReference type="EMBL" id="JABSND010000469">
    <property type="protein sequence ID" value="KAI6290438.1"/>
    <property type="molecule type" value="Genomic_DNA"/>
</dbReference>
<protein>
    <submittedName>
        <fullName evidence="3">Uncharacterized protein</fullName>
    </submittedName>
</protein>
<feature type="signal peptide" evidence="2">
    <location>
        <begin position="1"/>
        <end position="20"/>
    </location>
</feature>
<dbReference type="Proteomes" id="UP001059893">
    <property type="component" value="Unassembled WGS sequence"/>
</dbReference>
<feature type="compositionally biased region" description="Acidic residues" evidence="1">
    <location>
        <begin position="55"/>
        <end position="71"/>
    </location>
</feature>
<keyword evidence="4" id="KW-1185">Reference proteome</keyword>
<name>A0ABQ8N307_PYRGI</name>
<keyword evidence="2" id="KW-0732">Signal</keyword>
<organism evidence="3 4">
    <name type="scientific">Pyricularia grisea</name>
    <name type="common">Crabgrass-specific blast fungus</name>
    <name type="synonym">Magnaporthe grisea</name>
    <dbReference type="NCBI Taxonomy" id="148305"/>
    <lineage>
        <taxon>Eukaryota</taxon>
        <taxon>Fungi</taxon>
        <taxon>Dikarya</taxon>
        <taxon>Ascomycota</taxon>
        <taxon>Pezizomycotina</taxon>
        <taxon>Sordariomycetes</taxon>
        <taxon>Sordariomycetidae</taxon>
        <taxon>Magnaporthales</taxon>
        <taxon>Pyriculariaceae</taxon>
        <taxon>Pyricularia</taxon>
    </lineage>
</organism>
<feature type="region of interest" description="Disordered" evidence="1">
    <location>
        <begin position="21"/>
        <end position="40"/>
    </location>
</feature>
<proteinExistence type="predicted"/>
<comment type="caution">
    <text evidence="3">The sequence shown here is derived from an EMBL/GenBank/DDBJ whole genome shotgun (WGS) entry which is preliminary data.</text>
</comment>
<sequence length="117" mass="12796">MKFSAVLYLFTLASVSAAAAIDPSSGQGADGTLAKRSSGRKSECERILDAWYDLTDTDSDSDCWSSSDDEADKSGQGRGQKRVKDEGDAGKKQEETKDVAVKETEVWCHDKCDRYKC</sequence>